<dbReference type="PANTHER" id="PTHR46890:SF50">
    <property type="entry name" value="RNA-DIRECTED DNA POLYMERASE, EUKARYOTA, REVERSE TRANSCRIPTASE ZINC-BINDING DOMAIN PROTEIN-RELATED"/>
    <property type="match status" value="1"/>
</dbReference>
<gene>
    <name evidence="2" type="ORF">CK203_036724</name>
</gene>
<evidence type="ECO:0000256" key="1">
    <source>
        <dbReference type="SAM" id="MobiDB-lite"/>
    </source>
</evidence>
<organism evidence="2 3">
    <name type="scientific">Vitis vinifera</name>
    <name type="common">Grape</name>
    <dbReference type="NCBI Taxonomy" id="29760"/>
    <lineage>
        <taxon>Eukaryota</taxon>
        <taxon>Viridiplantae</taxon>
        <taxon>Streptophyta</taxon>
        <taxon>Embryophyta</taxon>
        <taxon>Tracheophyta</taxon>
        <taxon>Spermatophyta</taxon>
        <taxon>Magnoliopsida</taxon>
        <taxon>eudicotyledons</taxon>
        <taxon>Gunneridae</taxon>
        <taxon>Pentapetalae</taxon>
        <taxon>rosids</taxon>
        <taxon>Vitales</taxon>
        <taxon>Vitaceae</taxon>
        <taxon>Viteae</taxon>
        <taxon>Vitis</taxon>
    </lineage>
</organism>
<dbReference type="AlphaFoldDB" id="A0A438I0J1"/>
<feature type="compositionally biased region" description="Basic and acidic residues" evidence="1">
    <location>
        <begin position="1"/>
        <end position="25"/>
    </location>
</feature>
<proteinExistence type="predicted"/>
<evidence type="ECO:0000313" key="3">
    <source>
        <dbReference type="Proteomes" id="UP000288805"/>
    </source>
</evidence>
<comment type="caution">
    <text evidence="2">The sequence shown here is derived from an EMBL/GenBank/DDBJ whole genome shotgun (WGS) entry which is preliminary data.</text>
</comment>
<name>A0A438I0J1_VITVI</name>
<dbReference type="EMBL" id="QGNW01000156">
    <property type="protein sequence ID" value="RVW90244.1"/>
    <property type="molecule type" value="Genomic_DNA"/>
</dbReference>
<evidence type="ECO:0000313" key="2">
    <source>
        <dbReference type="EMBL" id="RVW90244.1"/>
    </source>
</evidence>
<dbReference type="PANTHER" id="PTHR46890">
    <property type="entry name" value="NON-LTR RETROLELEMENT REVERSE TRANSCRIPTASE-LIKE PROTEIN-RELATED"/>
    <property type="match status" value="1"/>
</dbReference>
<dbReference type="Proteomes" id="UP000288805">
    <property type="component" value="Unassembled WGS sequence"/>
</dbReference>
<dbReference type="SUPFAM" id="SSF56672">
    <property type="entry name" value="DNA/RNA polymerases"/>
    <property type="match status" value="1"/>
</dbReference>
<dbReference type="InterPro" id="IPR052343">
    <property type="entry name" value="Retrotransposon-Effector_Assoc"/>
</dbReference>
<reference evidence="2 3" key="1">
    <citation type="journal article" date="2018" name="PLoS Genet.">
        <title>Population sequencing reveals clonal diversity and ancestral inbreeding in the grapevine cultivar Chardonnay.</title>
        <authorList>
            <person name="Roach M.J."/>
            <person name="Johnson D.L."/>
            <person name="Bohlmann J."/>
            <person name="van Vuuren H.J."/>
            <person name="Jones S.J."/>
            <person name="Pretorius I.S."/>
            <person name="Schmidt S.A."/>
            <person name="Borneman A.R."/>
        </authorList>
    </citation>
    <scope>NUCLEOTIDE SEQUENCE [LARGE SCALE GENOMIC DNA]</scope>
    <source>
        <strain evidence="3">cv. Chardonnay</strain>
        <tissue evidence="2">Leaf</tissue>
    </source>
</reference>
<evidence type="ECO:0008006" key="4">
    <source>
        <dbReference type="Google" id="ProtNLM"/>
    </source>
</evidence>
<dbReference type="InterPro" id="IPR043502">
    <property type="entry name" value="DNA/RNA_pol_sf"/>
</dbReference>
<accession>A0A438I0J1</accession>
<sequence>MGTEGEKYMGNRPHANEDLQEREDPGSSWDESSLAKFSKSLGFTTEGVGGEILKLLLRLKTKRDQGKKKGIPGMSRFDREETKMTEMSLGVVRSLGVGRFLEWGALNARGAAGGVIVFWDNKVLELVGMEEKLRPLSMEELEVRKEAKGDFEKWALMEEVSWRQKSREVWLRRGDRNTDFFHKMANSHKRRNRLSKIKINGTWLIEEHEIKGGVVGAFKDLLTDLGDWHPSMEGLDFNRIDVEEAARLEEVFSEEEVFFALLDLNGDKAPGPDGFPLSFWQYCWDFVKEEVMGFLKEFHEHGRFVRSLNSTFLVLIPKKAGAENLRDFRPISLILDAALIANEAIDSLLKRNESGVQAGFREGIQSLKLSRGLRQGDPLSPYLFVIGMEALSRLILRAMVYLSWLLMWFEAISGLRINLDKSEILPVGRVENLEALDLEVGCKVGRLPSSYLGIPLGANYKSVAVWDGVEERFRKMLAM</sequence>
<feature type="region of interest" description="Disordered" evidence="1">
    <location>
        <begin position="1"/>
        <end position="32"/>
    </location>
</feature>
<protein>
    <recommendedName>
        <fullName evidence="4">Reverse transcriptase domain-containing protein</fullName>
    </recommendedName>
</protein>